<sequence length="54" mass="5759">TCTVICRQLLITAVYASMDHCAQSQTIPAIIVNIGLPPTGGLSLFNLYVILSHS</sequence>
<dbReference type="HOGENOM" id="CLU_001324_7_4_1"/>
<dbReference type="EMBL" id="KN825083">
    <property type="protein sequence ID" value="KIK94799.1"/>
    <property type="molecule type" value="Genomic_DNA"/>
</dbReference>
<reference evidence="1 2" key="1">
    <citation type="submission" date="2014-04" db="EMBL/GenBank/DDBJ databases">
        <authorList>
            <consortium name="DOE Joint Genome Institute"/>
            <person name="Kuo A."/>
            <person name="Kohler A."/>
            <person name="Jargeat P."/>
            <person name="Nagy L.G."/>
            <person name="Floudas D."/>
            <person name="Copeland A."/>
            <person name="Barry K.W."/>
            <person name="Cichocki N."/>
            <person name="Veneault-Fourrey C."/>
            <person name="LaButti K."/>
            <person name="Lindquist E.A."/>
            <person name="Lipzen A."/>
            <person name="Lundell T."/>
            <person name="Morin E."/>
            <person name="Murat C."/>
            <person name="Sun H."/>
            <person name="Tunlid A."/>
            <person name="Henrissat B."/>
            <person name="Grigoriev I.V."/>
            <person name="Hibbett D.S."/>
            <person name="Martin F."/>
            <person name="Nordberg H.P."/>
            <person name="Cantor M.N."/>
            <person name="Hua S.X."/>
        </authorList>
    </citation>
    <scope>NUCLEOTIDE SEQUENCE [LARGE SCALE GENOMIC DNA]</scope>
    <source>
        <strain evidence="1 2">Ve08.2h10</strain>
    </source>
</reference>
<evidence type="ECO:0000313" key="2">
    <source>
        <dbReference type="Proteomes" id="UP000054538"/>
    </source>
</evidence>
<evidence type="ECO:0000313" key="1">
    <source>
        <dbReference type="EMBL" id="KIK94799.1"/>
    </source>
</evidence>
<feature type="non-terminal residue" evidence="1">
    <location>
        <position position="1"/>
    </location>
</feature>
<dbReference type="Proteomes" id="UP000054538">
    <property type="component" value="Unassembled WGS sequence"/>
</dbReference>
<accession>A0A0D0E2H3</accession>
<keyword evidence="2" id="KW-1185">Reference proteome</keyword>
<organism evidence="1 2">
    <name type="scientific">Paxillus rubicundulus Ve08.2h10</name>
    <dbReference type="NCBI Taxonomy" id="930991"/>
    <lineage>
        <taxon>Eukaryota</taxon>
        <taxon>Fungi</taxon>
        <taxon>Dikarya</taxon>
        <taxon>Basidiomycota</taxon>
        <taxon>Agaricomycotina</taxon>
        <taxon>Agaricomycetes</taxon>
        <taxon>Agaricomycetidae</taxon>
        <taxon>Boletales</taxon>
        <taxon>Paxilineae</taxon>
        <taxon>Paxillaceae</taxon>
        <taxon>Paxillus</taxon>
    </lineage>
</organism>
<name>A0A0D0E2H3_9AGAM</name>
<reference evidence="2" key="2">
    <citation type="submission" date="2015-01" db="EMBL/GenBank/DDBJ databases">
        <title>Evolutionary Origins and Diversification of the Mycorrhizal Mutualists.</title>
        <authorList>
            <consortium name="DOE Joint Genome Institute"/>
            <consortium name="Mycorrhizal Genomics Consortium"/>
            <person name="Kohler A."/>
            <person name="Kuo A."/>
            <person name="Nagy L.G."/>
            <person name="Floudas D."/>
            <person name="Copeland A."/>
            <person name="Barry K.W."/>
            <person name="Cichocki N."/>
            <person name="Veneault-Fourrey C."/>
            <person name="LaButti K."/>
            <person name="Lindquist E.A."/>
            <person name="Lipzen A."/>
            <person name="Lundell T."/>
            <person name="Morin E."/>
            <person name="Murat C."/>
            <person name="Riley R."/>
            <person name="Ohm R."/>
            <person name="Sun H."/>
            <person name="Tunlid A."/>
            <person name="Henrissat B."/>
            <person name="Grigoriev I.V."/>
            <person name="Hibbett D.S."/>
            <person name="Martin F."/>
        </authorList>
    </citation>
    <scope>NUCLEOTIDE SEQUENCE [LARGE SCALE GENOMIC DNA]</scope>
    <source>
        <strain evidence="2">Ve08.2h10</strain>
    </source>
</reference>
<dbReference type="OrthoDB" id="2986975at2759"/>
<protein>
    <submittedName>
        <fullName evidence="1">Uncharacterized protein</fullName>
    </submittedName>
</protein>
<dbReference type="InParanoid" id="A0A0D0E2H3"/>
<proteinExistence type="predicted"/>
<dbReference type="AlphaFoldDB" id="A0A0D0E2H3"/>
<gene>
    <name evidence="1" type="ORF">PAXRUDRAFT_142105</name>
</gene>